<evidence type="ECO:0000256" key="2">
    <source>
        <dbReference type="ARBA" id="ARBA00022848"/>
    </source>
</evidence>
<name>A0A1E3PQ99_9ASCO</name>
<dbReference type="GO" id="GO:0043001">
    <property type="term" value="P:Golgi to plasma membrane protein transport"/>
    <property type="evidence" value="ECO:0007669"/>
    <property type="project" value="EnsemblFungi"/>
</dbReference>
<dbReference type="InterPro" id="IPR036273">
    <property type="entry name" value="CRAL/TRIO_N_dom_sf"/>
</dbReference>
<dbReference type="STRING" id="857566.A0A1E3PQ99"/>
<evidence type="ECO:0000256" key="3">
    <source>
        <dbReference type="ARBA" id="ARBA00024146"/>
    </source>
</evidence>
<dbReference type="InterPro" id="IPR001251">
    <property type="entry name" value="CRAL-TRIO_dom"/>
</dbReference>
<dbReference type="InterPro" id="IPR011074">
    <property type="entry name" value="CRAL/TRIO_N_dom"/>
</dbReference>
<dbReference type="PROSITE" id="PS50191">
    <property type="entry name" value="CRAL_TRIO"/>
    <property type="match status" value="1"/>
</dbReference>
<dbReference type="GO" id="GO:0008654">
    <property type="term" value="P:phospholipid biosynthetic process"/>
    <property type="evidence" value="ECO:0007669"/>
    <property type="project" value="EnsemblFungi"/>
</dbReference>
<dbReference type="GO" id="GO:0006658">
    <property type="term" value="P:phosphatidylserine metabolic process"/>
    <property type="evidence" value="ECO:0007669"/>
    <property type="project" value="EnsemblFungi"/>
</dbReference>
<keyword evidence="7" id="KW-1185">Reference proteome</keyword>
<dbReference type="GO" id="GO:2001247">
    <property type="term" value="P:positive regulation of phosphatidylcholine biosynthetic process"/>
    <property type="evidence" value="ECO:0007669"/>
    <property type="project" value="EnsemblFungi"/>
</dbReference>
<evidence type="ECO:0000313" key="6">
    <source>
        <dbReference type="EMBL" id="ODQ67468.1"/>
    </source>
</evidence>
<keyword evidence="2" id="KW-0256">Endoplasmic reticulum</keyword>
<dbReference type="GO" id="GO:1901352">
    <property type="term" value="P:negative regulation of phosphatidylglycerol biosynthetic process"/>
    <property type="evidence" value="ECO:0007669"/>
    <property type="project" value="EnsemblFungi"/>
</dbReference>
<evidence type="ECO:0000256" key="4">
    <source>
        <dbReference type="ARBA" id="ARBA00083195"/>
    </source>
</evidence>
<comment type="catalytic activity">
    <reaction evidence="3">
        <text>a 1,2-diacyl-sn-glycero-3-phospho-(1D-myo-inositol)(in) = a 1,2-diacyl-sn-glycero-3-phospho-(1D-myo-inositol)(out)</text>
        <dbReference type="Rhea" id="RHEA:38691"/>
        <dbReference type="ChEBI" id="CHEBI:57880"/>
    </reaction>
    <physiologicalReaction direction="left-to-right" evidence="3">
        <dbReference type="Rhea" id="RHEA:38692"/>
    </physiologicalReaction>
</comment>
<dbReference type="FunFam" id="3.40.525.10:FF:000013">
    <property type="entry name" value="Phosphatidylinositol transfer protein PDR16"/>
    <property type="match status" value="1"/>
</dbReference>
<dbReference type="GO" id="GO:0032934">
    <property type="term" value="F:sterol binding"/>
    <property type="evidence" value="ECO:0007669"/>
    <property type="project" value="EnsemblFungi"/>
</dbReference>
<dbReference type="GO" id="GO:0008526">
    <property type="term" value="F:phosphatidylinositol transfer activity"/>
    <property type="evidence" value="ECO:0007669"/>
    <property type="project" value="EnsemblFungi"/>
</dbReference>
<dbReference type="PANTHER" id="PTHR45824:SF29">
    <property type="entry name" value="GH16843P"/>
    <property type="match status" value="1"/>
</dbReference>
<accession>A0A1E3PQ99</accession>
<evidence type="ECO:0000256" key="1">
    <source>
        <dbReference type="ARBA" id="ARBA00004144"/>
    </source>
</evidence>
<dbReference type="GO" id="GO:0005829">
    <property type="term" value="C:cytosol"/>
    <property type="evidence" value="ECO:0007669"/>
    <property type="project" value="EnsemblFungi"/>
</dbReference>
<reference evidence="6 7" key="1">
    <citation type="journal article" date="2016" name="Proc. Natl. Acad. Sci. U.S.A.">
        <title>Comparative genomics of biotechnologically important yeasts.</title>
        <authorList>
            <person name="Riley R."/>
            <person name="Haridas S."/>
            <person name="Wolfe K.H."/>
            <person name="Lopes M.R."/>
            <person name="Hittinger C.T."/>
            <person name="Goeker M."/>
            <person name="Salamov A.A."/>
            <person name="Wisecaver J.H."/>
            <person name="Long T.M."/>
            <person name="Calvey C.H."/>
            <person name="Aerts A.L."/>
            <person name="Barry K.W."/>
            <person name="Choi C."/>
            <person name="Clum A."/>
            <person name="Coughlan A.Y."/>
            <person name="Deshpande S."/>
            <person name="Douglass A.P."/>
            <person name="Hanson S.J."/>
            <person name="Klenk H.-P."/>
            <person name="LaButti K.M."/>
            <person name="Lapidus A."/>
            <person name="Lindquist E.A."/>
            <person name="Lipzen A.M."/>
            <person name="Meier-Kolthoff J.P."/>
            <person name="Ohm R.A."/>
            <person name="Otillar R.P."/>
            <person name="Pangilinan J.L."/>
            <person name="Peng Y."/>
            <person name="Rokas A."/>
            <person name="Rosa C.A."/>
            <person name="Scheuner C."/>
            <person name="Sibirny A.A."/>
            <person name="Slot J.C."/>
            <person name="Stielow J.B."/>
            <person name="Sun H."/>
            <person name="Kurtzman C.P."/>
            <person name="Blackwell M."/>
            <person name="Grigoriev I.V."/>
            <person name="Jeffries T.W."/>
        </authorList>
    </citation>
    <scope>NUCLEOTIDE SEQUENCE [LARGE SCALE GENOMIC DNA]</scope>
    <source>
        <strain evidence="6 7">DSM 6958</strain>
    </source>
</reference>
<dbReference type="EMBL" id="KV454407">
    <property type="protein sequence ID" value="ODQ67468.1"/>
    <property type="molecule type" value="Genomic_DNA"/>
</dbReference>
<dbReference type="GO" id="GO:0009410">
    <property type="term" value="P:response to xenobiotic stimulus"/>
    <property type="evidence" value="ECO:0007669"/>
    <property type="project" value="EnsemblFungi"/>
</dbReference>
<evidence type="ECO:0000313" key="7">
    <source>
        <dbReference type="Proteomes" id="UP000095009"/>
    </source>
</evidence>
<dbReference type="CDD" id="cd00170">
    <property type="entry name" value="SEC14"/>
    <property type="match status" value="1"/>
</dbReference>
<dbReference type="GO" id="GO:0010008">
    <property type="term" value="C:endosome membrane"/>
    <property type="evidence" value="ECO:0007669"/>
    <property type="project" value="EnsemblFungi"/>
</dbReference>
<sequence length="334" mass="38245">MHQYVPFESPCSASKVPKHNELTAEQQTKYDAVLAYLKELKDIPTTEKPNGQFKPFTAREKSWLTKECILRYLRATKWVVDDCKNRILITMGWRREYGVYPDETCTPELVEPENLTGKECILGFDNDARPCLHLRPGRQNTDTSPRQVQHLVFMLERVIDMMPPGQDQLALLIDFKASPLGIKGPKIPSLKIGRAVLHILQTHYPERLGKALLENIPWLGSAFLKLIHPFIDPLTREKLVFSEPFDKYVPIEQLEKESGGSCDFIYEHDIYWNHLIELTSKNRENYNKNFEKLGGTIGLSEFDLRKPYVADGEAPVYGAADEITAKVEKLEVSA</sequence>
<dbReference type="Proteomes" id="UP000095009">
    <property type="component" value="Unassembled WGS sequence"/>
</dbReference>
<dbReference type="Gene3D" id="3.40.525.10">
    <property type="entry name" value="CRAL-TRIO lipid binding domain"/>
    <property type="match status" value="1"/>
</dbReference>
<keyword evidence="2" id="KW-0492">Microsome</keyword>
<protein>
    <recommendedName>
        <fullName evidence="4">SEC14 homolog 3</fullName>
    </recommendedName>
</protein>
<dbReference type="SUPFAM" id="SSF52087">
    <property type="entry name" value="CRAL/TRIO domain"/>
    <property type="match status" value="1"/>
</dbReference>
<dbReference type="SMART" id="SM01100">
    <property type="entry name" value="CRAL_TRIO_N"/>
    <property type="match status" value="1"/>
</dbReference>
<dbReference type="InterPro" id="IPR036865">
    <property type="entry name" value="CRAL-TRIO_dom_sf"/>
</dbReference>
<dbReference type="Pfam" id="PF03765">
    <property type="entry name" value="CRAL_TRIO_N"/>
    <property type="match status" value="1"/>
</dbReference>
<dbReference type="OrthoDB" id="75724at2759"/>
<dbReference type="GO" id="GO:0016126">
    <property type="term" value="P:sterol biosynthetic process"/>
    <property type="evidence" value="ECO:0007669"/>
    <property type="project" value="EnsemblFungi"/>
</dbReference>
<dbReference type="GO" id="GO:0071944">
    <property type="term" value="C:cell periphery"/>
    <property type="evidence" value="ECO:0007669"/>
    <property type="project" value="EnsemblFungi"/>
</dbReference>
<dbReference type="SUPFAM" id="SSF46938">
    <property type="entry name" value="CRAL/TRIO N-terminal domain"/>
    <property type="match status" value="1"/>
</dbReference>
<dbReference type="InterPro" id="IPR052578">
    <property type="entry name" value="PI_Transfer_CRAL-TRIO"/>
</dbReference>
<feature type="domain" description="CRAL-TRIO" evidence="5">
    <location>
        <begin position="103"/>
        <end position="266"/>
    </location>
</feature>
<dbReference type="AlphaFoldDB" id="A0A1E3PQ99"/>
<dbReference type="PANTHER" id="PTHR45824">
    <property type="entry name" value="GH16843P"/>
    <property type="match status" value="1"/>
</dbReference>
<organism evidence="6 7">
    <name type="scientific">Nadsonia fulvescens var. elongata DSM 6958</name>
    <dbReference type="NCBI Taxonomy" id="857566"/>
    <lineage>
        <taxon>Eukaryota</taxon>
        <taxon>Fungi</taxon>
        <taxon>Dikarya</taxon>
        <taxon>Ascomycota</taxon>
        <taxon>Saccharomycotina</taxon>
        <taxon>Dipodascomycetes</taxon>
        <taxon>Dipodascales</taxon>
        <taxon>Dipodascales incertae sedis</taxon>
        <taxon>Nadsonia</taxon>
    </lineage>
</organism>
<gene>
    <name evidence="6" type="ORF">NADFUDRAFT_49897</name>
</gene>
<dbReference type="Pfam" id="PF00650">
    <property type="entry name" value="CRAL_TRIO"/>
    <property type="match status" value="1"/>
</dbReference>
<evidence type="ECO:0000259" key="5">
    <source>
        <dbReference type="PROSITE" id="PS50191"/>
    </source>
</evidence>
<comment type="subcellular location">
    <subcellularLocation>
        <location evidence="1">Microsome</location>
    </subcellularLocation>
</comment>
<dbReference type="SMART" id="SM00516">
    <property type="entry name" value="SEC14"/>
    <property type="match status" value="1"/>
</dbReference>
<proteinExistence type="predicted"/>